<accession>A0ACB7H1K9</accession>
<keyword evidence="2" id="KW-1185">Reference proteome</keyword>
<dbReference type="Proteomes" id="UP000091857">
    <property type="component" value="Chromosome 10"/>
</dbReference>
<dbReference type="EMBL" id="CM004396">
    <property type="protein sequence ID" value="KAG8645743.1"/>
    <property type="molecule type" value="Genomic_DNA"/>
</dbReference>
<proteinExistence type="predicted"/>
<organism evidence="1 2">
    <name type="scientific">Manihot esculenta</name>
    <name type="common">Cassava</name>
    <name type="synonym">Jatropha manihot</name>
    <dbReference type="NCBI Taxonomy" id="3983"/>
    <lineage>
        <taxon>Eukaryota</taxon>
        <taxon>Viridiplantae</taxon>
        <taxon>Streptophyta</taxon>
        <taxon>Embryophyta</taxon>
        <taxon>Tracheophyta</taxon>
        <taxon>Spermatophyta</taxon>
        <taxon>Magnoliopsida</taxon>
        <taxon>eudicotyledons</taxon>
        <taxon>Gunneridae</taxon>
        <taxon>Pentapetalae</taxon>
        <taxon>rosids</taxon>
        <taxon>fabids</taxon>
        <taxon>Malpighiales</taxon>
        <taxon>Euphorbiaceae</taxon>
        <taxon>Crotonoideae</taxon>
        <taxon>Manihoteae</taxon>
        <taxon>Manihot</taxon>
    </lineage>
</organism>
<evidence type="ECO:0000313" key="2">
    <source>
        <dbReference type="Proteomes" id="UP000091857"/>
    </source>
</evidence>
<sequence>MTQYFSEMNVNPTSAKLKLINILCFQCKNSGNRRAQERGLVTQVGALKVLERCSSPYGRIRLG</sequence>
<reference evidence="2" key="1">
    <citation type="journal article" date="2016" name="Nat. Biotechnol.">
        <title>Sequencing wild and cultivated cassava and related species reveals extensive interspecific hybridization and genetic diversity.</title>
        <authorList>
            <person name="Bredeson J.V."/>
            <person name="Lyons J.B."/>
            <person name="Prochnik S.E."/>
            <person name="Wu G.A."/>
            <person name="Ha C.M."/>
            <person name="Edsinger-Gonzales E."/>
            <person name="Grimwood J."/>
            <person name="Schmutz J."/>
            <person name="Rabbi I.Y."/>
            <person name="Egesi C."/>
            <person name="Nauluvula P."/>
            <person name="Lebot V."/>
            <person name="Ndunguru J."/>
            <person name="Mkamilo G."/>
            <person name="Bart R.S."/>
            <person name="Setter T.L."/>
            <person name="Gleadow R.M."/>
            <person name="Kulakow P."/>
            <person name="Ferguson M.E."/>
            <person name="Rounsley S."/>
            <person name="Rokhsar D.S."/>
        </authorList>
    </citation>
    <scope>NUCLEOTIDE SEQUENCE [LARGE SCALE GENOMIC DNA]</scope>
    <source>
        <strain evidence="2">cv. AM560-2</strain>
    </source>
</reference>
<gene>
    <name evidence="1" type="ORF">MANES_10G089408v8</name>
</gene>
<comment type="caution">
    <text evidence="1">The sequence shown here is derived from an EMBL/GenBank/DDBJ whole genome shotgun (WGS) entry which is preliminary data.</text>
</comment>
<protein>
    <submittedName>
        <fullName evidence="1">Uncharacterized protein</fullName>
    </submittedName>
</protein>
<name>A0ACB7H1K9_MANES</name>
<evidence type="ECO:0000313" key="1">
    <source>
        <dbReference type="EMBL" id="KAG8645743.1"/>
    </source>
</evidence>